<keyword evidence="8" id="KW-1185">Reference proteome</keyword>
<accession>A0A1H2GVS4</accession>
<dbReference type="CDD" id="cd03010">
    <property type="entry name" value="TlpA_like_DsbE"/>
    <property type="match status" value="1"/>
</dbReference>
<evidence type="ECO:0000256" key="4">
    <source>
        <dbReference type="ARBA" id="ARBA00023157"/>
    </source>
</evidence>
<sequence>MNRRLLLLLPLAGFLVLAGFLYKGLFLDPRDIGSTMIGKPLPAFSLPSLEDPARSLSAEDFKGRPALLNVWATWCPTCKAEHEMLNRLAAQGVLVYGVNYKDNGDAARQWLDKLGNPYRANVEDPQGSLGINLGVYGAPETFLLDKDGIVRHKHVGAIDERVWREQLAPLYRELLDEAGL</sequence>
<comment type="subcellular location">
    <subcellularLocation>
        <location evidence="1">Cell inner membrane</location>
        <topology evidence="1">Single-pass membrane protein</topology>
        <orientation evidence="1">Periplasmic side</orientation>
    </subcellularLocation>
</comment>
<dbReference type="InterPro" id="IPR050553">
    <property type="entry name" value="Thioredoxin_ResA/DsbE_sf"/>
</dbReference>
<dbReference type="GO" id="GO:0030288">
    <property type="term" value="C:outer membrane-bounded periplasmic space"/>
    <property type="evidence" value="ECO:0007669"/>
    <property type="project" value="InterPro"/>
</dbReference>
<dbReference type="InterPro" id="IPR036249">
    <property type="entry name" value="Thioredoxin-like_sf"/>
</dbReference>
<reference evidence="8" key="1">
    <citation type="submission" date="2016-10" db="EMBL/GenBank/DDBJ databases">
        <authorList>
            <person name="Varghese N."/>
            <person name="Submissions S."/>
        </authorList>
    </citation>
    <scope>NUCLEOTIDE SEQUENCE [LARGE SCALE GENOMIC DNA]</scope>
    <source>
        <strain evidence="8">CCTCC 2012022</strain>
    </source>
</reference>
<dbReference type="RefSeq" id="WP_090214041.1">
    <property type="nucleotide sequence ID" value="NZ_LT629780.1"/>
</dbReference>
<dbReference type="Pfam" id="PF08534">
    <property type="entry name" value="Redoxin"/>
    <property type="match status" value="1"/>
</dbReference>
<keyword evidence="3" id="KW-0201">Cytochrome c-type biogenesis</keyword>
<dbReference type="PROSITE" id="PS51352">
    <property type="entry name" value="THIOREDOXIN_2"/>
    <property type="match status" value="1"/>
</dbReference>
<evidence type="ECO:0000313" key="8">
    <source>
        <dbReference type="Proteomes" id="UP000243063"/>
    </source>
</evidence>
<dbReference type="GO" id="GO:0017004">
    <property type="term" value="P:cytochrome complex assembly"/>
    <property type="evidence" value="ECO:0007669"/>
    <property type="project" value="UniProtKB-KW"/>
</dbReference>
<dbReference type="PROSITE" id="PS00194">
    <property type="entry name" value="THIOREDOXIN_1"/>
    <property type="match status" value="1"/>
</dbReference>
<dbReference type="STRING" id="1245526.SAMN05216580_1994"/>
<dbReference type="InterPro" id="IPR017937">
    <property type="entry name" value="Thioredoxin_CS"/>
</dbReference>
<dbReference type="Proteomes" id="UP000243063">
    <property type="component" value="Chromosome I"/>
</dbReference>
<dbReference type="AlphaFoldDB" id="A0A1H2GVS4"/>
<organism evidence="7 8">
    <name type="scientific">Geopseudomonas guangdongensis</name>
    <dbReference type="NCBI Taxonomy" id="1245526"/>
    <lineage>
        <taxon>Bacteria</taxon>
        <taxon>Pseudomonadati</taxon>
        <taxon>Pseudomonadota</taxon>
        <taxon>Gammaproteobacteria</taxon>
        <taxon>Pseudomonadales</taxon>
        <taxon>Pseudomonadaceae</taxon>
        <taxon>Geopseudomonas</taxon>
    </lineage>
</organism>
<dbReference type="InterPro" id="IPR013740">
    <property type="entry name" value="Redoxin"/>
</dbReference>
<evidence type="ECO:0000256" key="2">
    <source>
        <dbReference type="ARBA" id="ARBA00007758"/>
    </source>
</evidence>
<dbReference type="GO" id="GO:0015036">
    <property type="term" value="F:disulfide oxidoreductase activity"/>
    <property type="evidence" value="ECO:0007669"/>
    <property type="project" value="InterPro"/>
</dbReference>
<dbReference type="InterPro" id="IPR013766">
    <property type="entry name" value="Thioredoxin_domain"/>
</dbReference>
<gene>
    <name evidence="7" type="ORF">SAMN05216580_1994</name>
</gene>
<dbReference type="NCBIfam" id="TIGR00385">
    <property type="entry name" value="dsbE"/>
    <property type="match status" value="1"/>
</dbReference>
<dbReference type="PANTHER" id="PTHR42852:SF6">
    <property type="entry name" value="THIOL:DISULFIDE INTERCHANGE PROTEIN DSBE"/>
    <property type="match status" value="1"/>
</dbReference>
<dbReference type="GO" id="GO:0005886">
    <property type="term" value="C:plasma membrane"/>
    <property type="evidence" value="ECO:0007669"/>
    <property type="project" value="UniProtKB-SubCell"/>
</dbReference>
<dbReference type="EMBL" id="LT629780">
    <property type="protein sequence ID" value="SDU23760.1"/>
    <property type="molecule type" value="Genomic_DNA"/>
</dbReference>
<dbReference type="PANTHER" id="PTHR42852">
    <property type="entry name" value="THIOL:DISULFIDE INTERCHANGE PROTEIN DSBE"/>
    <property type="match status" value="1"/>
</dbReference>
<dbReference type="InterPro" id="IPR004799">
    <property type="entry name" value="Periplasmic_diS_OxRdtase_DsbE"/>
</dbReference>
<proteinExistence type="inferred from homology"/>
<dbReference type="Gene3D" id="3.40.30.10">
    <property type="entry name" value="Glutaredoxin"/>
    <property type="match status" value="1"/>
</dbReference>
<comment type="similarity">
    <text evidence="2">Belongs to the thioredoxin family. DsbE subfamily.</text>
</comment>
<keyword evidence="5" id="KW-0676">Redox-active center</keyword>
<evidence type="ECO:0000256" key="1">
    <source>
        <dbReference type="ARBA" id="ARBA00004383"/>
    </source>
</evidence>
<evidence type="ECO:0000259" key="6">
    <source>
        <dbReference type="PROSITE" id="PS51352"/>
    </source>
</evidence>
<evidence type="ECO:0000313" key="7">
    <source>
        <dbReference type="EMBL" id="SDU23760.1"/>
    </source>
</evidence>
<dbReference type="SUPFAM" id="SSF52833">
    <property type="entry name" value="Thioredoxin-like"/>
    <property type="match status" value="1"/>
</dbReference>
<protein>
    <submittedName>
        <fullName evidence="7">Cytochrome c biogenesis protein CcmG, thiol:disulfide interchange protein DsbE</fullName>
    </submittedName>
</protein>
<feature type="domain" description="Thioredoxin" evidence="6">
    <location>
        <begin position="35"/>
        <end position="172"/>
    </location>
</feature>
<evidence type="ECO:0000256" key="5">
    <source>
        <dbReference type="ARBA" id="ARBA00023284"/>
    </source>
</evidence>
<dbReference type="OrthoDB" id="9799347at2"/>
<evidence type="ECO:0000256" key="3">
    <source>
        <dbReference type="ARBA" id="ARBA00022748"/>
    </source>
</evidence>
<name>A0A1H2GVS4_9GAMM</name>
<keyword evidence="4" id="KW-1015">Disulfide bond</keyword>